<feature type="non-terminal residue" evidence="1">
    <location>
        <position position="73"/>
    </location>
</feature>
<protein>
    <submittedName>
        <fullName evidence="1">Uncharacterized protein</fullName>
    </submittedName>
</protein>
<dbReference type="EMBL" id="BARU01041170">
    <property type="protein sequence ID" value="GAH85570.1"/>
    <property type="molecule type" value="Genomic_DNA"/>
</dbReference>
<name>X1JVZ9_9ZZZZ</name>
<reference evidence="1" key="1">
    <citation type="journal article" date="2014" name="Front. Microbiol.">
        <title>High frequency of phylogenetically diverse reductive dehalogenase-homologous genes in deep subseafloor sedimentary metagenomes.</title>
        <authorList>
            <person name="Kawai M."/>
            <person name="Futagami T."/>
            <person name="Toyoda A."/>
            <person name="Takaki Y."/>
            <person name="Nishi S."/>
            <person name="Hori S."/>
            <person name="Arai W."/>
            <person name="Tsubouchi T."/>
            <person name="Morono Y."/>
            <person name="Uchiyama I."/>
            <person name="Ito T."/>
            <person name="Fujiyama A."/>
            <person name="Inagaki F."/>
            <person name="Takami H."/>
        </authorList>
    </citation>
    <scope>NUCLEOTIDE SEQUENCE</scope>
    <source>
        <strain evidence="1">Expedition CK06-06</strain>
    </source>
</reference>
<proteinExistence type="predicted"/>
<gene>
    <name evidence="1" type="ORF">S03H2_63520</name>
</gene>
<sequence length="73" mass="8399">MKKTIVIICCVLAIVVVGIITLALNRDPFVADSKNREESYKQYLQKSEAFFDSVRRTNSDLEVGITHLKFHER</sequence>
<dbReference type="AlphaFoldDB" id="X1JVZ9"/>
<accession>X1JVZ9</accession>
<comment type="caution">
    <text evidence="1">The sequence shown here is derived from an EMBL/GenBank/DDBJ whole genome shotgun (WGS) entry which is preliminary data.</text>
</comment>
<evidence type="ECO:0000313" key="1">
    <source>
        <dbReference type="EMBL" id="GAH85570.1"/>
    </source>
</evidence>
<organism evidence="1">
    <name type="scientific">marine sediment metagenome</name>
    <dbReference type="NCBI Taxonomy" id="412755"/>
    <lineage>
        <taxon>unclassified sequences</taxon>
        <taxon>metagenomes</taxon>
        <taxon>ecological metagenomes</taxon>
    </lineage>
</organism>